<feature type="transmembrane region" description="Helical" evidence="9">
    <location>
        <begin position="160"/>
        <end position="179"/>
    </location>
</feature>
<comment type="catalytic activity">
    <reaction evidence="1 9">
        <text>riboflavin(in) = riboflavin(out)</text>
        <dbReference type="Rhea" id="RHEA:35015"/>
        <dbReference type="ChEBI" id="CHEBI:57986"/>
    </reaction>
</comment>
<organism evidence="10 11">
    <name type="scientific">Homarus americanus</name>
    <name type="common">American lobster</name>
    <dbReference type="NCBI Taxonomy" id="6706"/>
    <lineage>
        <taxon>Eukaryota</taxon>
        <taxon>Metazoa</taxon>
        <taxon>Ecdysozoa</taxon>
        <taxon>Arthropoda</taxon>
        <taxon>Crustacea</taxon>
        <taxon>Multicrustacea</taxon>
        <taxon>Malacostraca</taxon>
        <taxon>Eumalacostraca</taxon>
        <taxon>Eucarida</taxon>
        <taxon>Decapoda</taxon>
        <taxon>Pleocyemata</taxon>
        <taxon>Astacidea</taxon>
        <taxon>Nephropoidea</taxon>
        <taxon>Nephropidae</taxon>
        <taxon>Homarus</taxon>
    </lineage>
</organism>
<dbReference type="SUPFAM" id="SSF103473">
    <property type="entry name" value="MFS general substrate transporter"/>
    <property type="match status" value="1"/>
</dbReference>
<dbReference type="InterPro" id="IPR036259">
    <property type="entry name" value="MFS_trans_sf"/>
</dbReference>
<feature type="transmembrane region" description="Helical" evidence="9">
    <location>
        <begin position="416"/>
        <end position="438"/>
    </location>
</feature>
<sequence>MVSDVFTFLSLSIVLRKSVVTTVHPHIEFHFSVPWSKHPVRITREYKLRICMMFQEEQESLLSPWTTTTRRSRNTTLWRSLRSIMVGRKPLVDVLAALFGVGAWVAINGLWVELPLLVDALPEGWNLPSYLSVIIQIANVGPIAYSVLSSVRPRQRPAPVVYGVLAVGCIASLLLSLLWQKTSMLGGTKHSTALLALVFLLSLVDCTSSVLFMPYMAVWREIYLASYLVGEGMSGLLPALVALAQGVGGNVECENVTVPNATNDYDTDYILQPVPLHPRFSVTSFFYILLSMMIASALAFTFLEHLPNIKSERTTSPSPTDSVAALEASHSNTRLMENVASSKHDPGMTSRAYWLMLVGQAWACCLTNGVLPSIQSYSCGAYGNTAYHLAVTLSSLANPLAALVTLMLPRIRRWQLLMLGAFGSLVAAYIMATAALSPQPPLVGTQAGEALVVVAWITFTGVMTFVRVEIANQMREEGARALFWCGAVTQAGSAVGAVTTFVLVNVYNLFTPYHPC</sequence>
<evidence type="ECO:0000256" key="3">
    <source>
        <dbReference type="ARBA" id="ARBA00006366"/>
    </source>
</evidence>
<feature type="transmembrane region" description="Helical" evidence="9">
    <location>
        <begin position="482"/>
        <end position="504"/>
    </location>
</feature>
<evidence type="ECO:0000256" key="1">
    <source>
        <dbReference type="ARBA" id="ARBA00000215"/>
    </source>
</evidence>
<feature type="transmembrane region" description="Helical" evidence="9">
    <location>
        <begin position="450"/>
        <end position="470"/>
    </location>
</feature>
<feature type="transmembrane region" description="Helical" evidence="9">
    <location>
        <begin position="224"/>
        <end position="244"/>
    </location>
</feature>
<feature type="transmembrane region" description="Helical" evidence="9">
    <location>
        <begin position="285"/>
        <end position="303"/>
    </location>
</feature>
<dbReference type="GO" id="GO:0005886">
    <property type="term" value="C:plasma membrane"/>
    <property type="evidence" value="ECO:0007669"/>
    <property type="project" value="UniProtKB-SubCell"/>
</dbReference>
<evidence type="ECO:0000256" key="4">
    <source>
        <dbReference type="ARBA" id="ARBA00022448"/>
    </source>
</evidence>
<dbReference type="Pfam" id="PF06237">
    <property type="entry name" value="SLC52_ribofla_tr"/>
    <property type="match status" value="1"/>
</dbReference>
<feature type="transmembrane region" description="Helical" evidence="9">
    <location>
        <begin position="127"/>
        <end position="148"/>
    </location>
</feature>
<evidence type="ECO:0000313" key="11">
    <source>
        <dbReference type="Proteomes" id="UP000747542"/>
    </source>
</evidence>
<dbReference type="Proteomes" id="UP000747542">
    <property type="component" value="Unassembled WGS sequence"/>
</dbReference>
<feature type="transmembrane region" description="Helical" evidence="9">
    <location>
        <begin position="191"/>
        <end position="212"/>
    </location>
</feature>
<evidence type="ECO:0000256" key="7">
    <source>
        <dbReference type="ARBA" id="ARBA00022989"/>
    </source>
</evidence>
<dbReference type="GO" id="GO:0032217">
    <property type="term" value="F:riboflavin transmembrane transporter activity"/>
    <property type="evidence" value="ECO:0007669"/>
    <property type="project" value="UniProtKB-UniRule"/>
</dbReference>
<comment type="function">
    <text evidence="9">Plasma membrane transporter mediating the uptake by cells of the water soluble vitamin B2/riboflavin that plays a key role in biochemical oxidation-reduction reactions of the carbohydrate, lipid, and amino acid metabolism.</text>
</comment>
<feature type="transmembrane region" description="Helical" evidence="9">
    <location>
        <begin position="90"/>
        <end position="107"/>
    </location>
</feature>
<evidence type="ECO:0000256" key="9">
    <source>
        <dbReference type="RuleBase" id="RU368035"/>
    </source>
</evidence>
<evidence type="ECO:0000313" key="10">
    <source>
        <dbReference type="EMBL" id="KAG7171561.1"/>
    </source>
</evidence>
<dbReference type="PANTHER" id="PTHR12929:SF10">
    <property type="entry name" value="RIBOFLAVIN TRANSPORTER"/>
    <property type="match status" value="1"/>
</dbReference>
<protein>
    <recommendedName>
        <fullName evidence="9">Riboflavin transporter</fullName>
    </recommendedName>
</protein>
<keyword evidence="5 9" id="KW-1003">Cell membrane</keyword>
<comment type="subcellular location">
    <subcellularLocation>
        <location evidence="2 9">Cell membrane</location>
        <topology evidence="2 9">Multi-pass membrane protein</topology>
    </subcellularLocation>
</comment>
<keyword evidence="4 9" id="KW-0813">Transport</keyword>
<evidence type="ECO:0000256" key="2">
    <source>
        <dbReference type="ARBA" id="ARBA00004651"/>
    </source>
</evidence>
<dbReference type="InterPro" id="IPR009357">
    <property type="entry name" value="Riboflavin_transptr"/>
</dbReference>
<keyword evidence="8 9" id="KW-0472">Membrane</keyword>
<dbReference type="EMBL" id="JAHLQT010012015">
    <property type="protein sequence ID" value="KAG7171561.1"/>
    <property type="molecule type" value="Genomic_DNA"/>
</dbReference>
<evidence type="ECO:0000256" key="8">
    <source>
        <dbReference type="ARBA" id="ARBA00023136"/>
    </source>
</evidence>
<keyword evidence="6 9" id="KW-0812">Transmembrane</keyword>
<accession>A0A8J5N1Q4</accession>
<feature type="transmembrane region" description="Helical" evidence="9">
    <location>
        <begin position="352"/>
        <end position="374"/>
    </location>
</feature>
<gene>
    <name evidence="10" type="primary">rft2-L</name>
    <name evidence="10" type="ORF">Hamer_G014695</name>
</gene>
<proteinExistence type="inferred from homology"/>
<evidence type="ECO:0000256" key="6">
    <source>
        <dbReference type="ARBA" id="ARBA00022692"/>
    </source>
</evidence>
<name>A0A8J5N1Q4_HOMAM</name>
<keyword evidence="7 9" id="KW-1133">Transmembrane helix</keyword>
<feature type="transmembrane region" description="Helical" evidence="9">
    <location>
        <begin position="386"/>
        <end position="409"/>
    </location>
</feature>
<dbReference type="PANTHER" id="PTHR12929">
    <property type="entry name" value="SOLUTE CARRIER FAMILY 52"/>
    <property type="match status" value="1"/>
</dbReference>
<reference evidence="10" key="1">
    <citation type="journal article" date="2021" name="Sci. Adv.">
        <title>The American lobster genome reveals insights on longevity, neural, and immune adaptations.</title>
        <authorList>
            <person name="Polinski J.M."/>
            <person name="Zimin A.V."/>
            <person name="Clark K.F."/>
            <person name="Kohn A.B."/>
            <person name="Sadowski N."/>
            <person name="Timp W."/>
            <person name="Ptitsyn A."/>
            <person name="Khanna P."/>
            <person name="Romanova D.Y."/>
            <person name="Williams P."/>
            <person name="Greenwood S.J."/>
            <person name="Moroz L.L."/>
            <person name="Walt D.R."/>
            <person name="Bodnar A.G."/>
        </authorList>
    </citation>
    <scope>NUCLEOTIDE SEQUENCE</scope>
    <source>
        <strain evidence="10">GMGI-L3</strain>
    </source>
</reference>
<keyword evidence="11" id="KW-1185">Reference proteome</keyword>
<comment type="caution">
    <text evidence="10">The sequence shown here is derived from an EMBL/GenBank/DDBJ whole genome shotgun (WGS) entry which is preliminary data.</text>
</comment>
<dbReference type="AlphaFoldDB" id="A0A8J5N1Q4"/>
<comment type="similarity">
    <text evidence="3 9">Belongs to the riboflavin transporter family.</text>
</comment>
<evidence type="ECO:0000256" key="5">
    <source>
        <dbReference type="ARBA" id="ARBA00022475"/>
    </source>
</evidence>